<sequence>MPMFKSSRSTAISGNSSGGYGLNVPEMKNLHKTKKLQRSLSNSTPASLGDQERYIGIETQREEQEEIRQSPPPTKIVGYAGRANAAAAQTKQYVYPKEAPANASNVRSPIAMTSRSNSNVSSSSATSSVLRKKRVITPQMVKRRSINIKNLPLVMKSDESHTSASKNSVLTEQTEKASNRKESKRRQNGFVIGIKKLDTIESRGTLDSARKKSLPPLSPGLKSKAMTTGRSVESAMDKAKIADKENTSIASNSVKGKEGASGASEGETHETIEKIDSKKECAIPLTKRVPSGQSCSAFFLSDASSSAMSDPTKDYRNGARKVSPVKRAPMVRDKGIRLEEKDAIVSKVNTASKDGRNVNLKLKDEKSCMGHNALKESYSLSKEGSTLSKESLESLAEYALPLKKDTHTYEKKNITMSPLSRNKTSVNGSAASGLVTPSSANAKRHHTESLSIDTKLANQDMSGPVSPLLSPRKKEEFEVELPAARAGTQAPIAKDENGEKVAAFLKHVRSPMPKKEGVEETSKDEENIESANNEGKIPDEKSDTEETQKVALSDNTNEEGPNDLKANQSSDQIVDIGVGGSVPTEKARSNYEENVTKVKQPAESKAGITLSSRDGNEPVDKHEGIRGSSSRSQGSNEDNCKEICAPSGSTSGKLKTLGKTPHDSPPSLNIHNKMDEIGKIDVAPIEEPSGRTKKNESRGRKKKQMIMTSFLGKKSKVIKEDAEYVAGVEEEANNDMCQEEKASENERMAINMDDYQDQASDEILDIHLQATLSDCEFSSVQSSVTTDKAFETQPSLIKRTSSFIRNPLLRRNRSKKTEMEELLQCMKNGKLAARMDNKRVEEFDDSPTGDEKHPNCERTSRDEEKQKLSHAQGKNKRLAVKRGGKRKGDSDDESPCTEEQESSEEANSDEVHYDYSEVDESDDDPTDERIISAKTVSFAGSADDSSDTPCLTSKSTFDNNLTRPSVTLPDVDDSAKVEVRSPSFRLSAVSGSGAPRVPSPLAQQIMLHALTEGTQTENALNEGTQTESLNFPLIRNVSAGSIRGVASHGNHGTQTSDDPVRATTFTFADTIESQPNAAFYPLTQNGSSGSRGMCSVGHGAQTSSNSPTAPATSFGTFGDVIESIGLFSARLCLGTGAAIASCSRACNDKPYVDSTNTILASSSFVEPEVHLSPRNAAFSPQNTIFRAAQHHAPVSDGYTQVLAEAISQMPEEEQLDLVRQLSNKSLKATSKSFDDFDDMASSVDGMFRQRGLSRRKKRVPRNIAVKPKPKRTIEVPIIEQQNLNQQPELRRVSSTGKKPFGGIKKGFKRLTKTRLAVMYQV</sequence>
<feature type="compositionally biased region" description="Basic and acidic residues" evidence="1">
    <location>
        <begin position="235"/>
        <end position="246"/>
    </location>
</feature>
<evidence type="ECO:0000313" key="2">
    <source>
        <dbReference type="EMBL" id="KAL3784198.1"/>
    </source>
</evidence>
<comment type="caution">
    <text evidence="2">The sequence shown here is derived from an EMBL/GenBank/DDBJ whole genome shotgun (WGS) entry which is preliminary data.</text>
</comment>
<feature type="compositionally biased region" description="Basic and acidic residues" evidence="1">
    <location>
        <begin position="50"/>
        <end position="68"/>
    </location>
</feature>
<proteinExistence type="predicted"/>
<feature type="region of interest" description="Disordered" evidence="1">
    <location>
        <begin position="833"/>
        <end position="927"/>
    </location>
</feature>
<feature type="compositionally biased region" description="Basic and acidic residues" evidence="1">
    <location>
        <begin position="513"/>
        <end position="525"/>
    </location>
</feature>
<feature type="compositionally biased region" description="Polar residues" evidence="1">
    <location>
        <begin position="562"/>
        <end position="572"/>
    </location>
</feature>
<feature type="region of interest" description="Disordered" evidence="1">
    <location>
        <begin position="304"/>
        <end position="323"/>
    </location>
</feature>
<dbReference type="EMBL" id="JABMIG020000241">
    <property type="protein sequence ID" value="KAL3784198.1"/>
    <property type="molecule type" value="Genomic_DNA"/>
</dbReference>
<feature type="compositionally biased region" description="Polar residues" evidence="1">
    <location>
        <begin position="449"/>
        <end position="461"/>
    </location>
</feature>
<feature type="compositionally biased region" description="Polar residues" evidence="1">
    <location>
        <begin position="947"/>
        <end position="965"/>
    </location>
</feature>
<feature type="compositionally biased region" description="Basic and acidic residues" evidence="1">
    <location>
        <begin position="614"/>
        <end position="625"/>
    </location>
</feature>
<name>A0ABD3P847_9STRA</name>
<feature type="region of interest" description="Disordered" evidence="1">
    <location>
        <begin position="503"/>
        <end position="703"/>
    </location>
</feature>
<accession>A0ABD3P847</accession>
<feature type="region of interest" description="Disordered" evidence="1">
    <location>
        <begin position="413"/>
        <end position="471"/>
    </location>
</feature>
<gene>
    <name evidence="2" type="ORF">HJC23_001397</name>
</gene>
<dbReference type="Proteomes" id="UP001516023">
    <property type="component" value="Unassembled WGS sequence"/>
</dbReference>
<feature type="compositionally biased region" description="Basic residues" evidence="1">
    <location>
        <begin position="873"/>
        <end position="885"/>
    </location>
</feature>
<feature type="compositionally biased region" description="Basic and acidic residues" evidence="1">
    <location>
        <begin position="585"/>
        <end position="602"/>
    </location>
</feature>
<feature type="region of interest" description="Disordered" evidence="1">
    <location>
        <begin position="153"/>
        <end position="188"/>
    </location>
</feature>
<keyword evidence="3" id="KW-1185">Reference proteome</keyword>
<evidence type="ECO:0000313" key="3">
    <source>
        <dbReference type="Proteomes" id="UP001516023"/>
    </source>
</evidence>
<feature type="compositionally biased region" description="Basic and acidic residues" evidence="1">
    <location>
        <begin position="849"/>
        <end position="867"/>
    </location>
</feature>
<feature type="compositionally biased region" description="Basic and acidic residues" evidence="1">
    <location>
        <begin position="266"/>
        <end position="275"/>
    </location>
</feature>
<feature type="compositionally biased region" description="Polar residues" evidence="1">
    <location>
        <begin position="1"/>
        <end position="15"/>
    </location>
</feature>
<evidence type="ECO:0000256" key="1">
    <source>
        <dbReference type="SAM" id="MobiDB-lite"/>
    </source>
</evidence>
<feature type="compositionally biased region" description="Basic and acidic residues" evidence="1">
    <location>
        <begin position="688"/>
        <end position="698"/>
    </location>
</feature>
<reference evidence="2 3" key="1">
    <citation type="journal article" date="2020" name="G3 (Bethesda)">
        <title>Improved Reference Genome for Cyclotella cryptica CCMP332, a Model for Cell Wall Morphogenesis, Salinity Adaptation, and Lipid Production in Diatoms (Bacillariophyta).</title>
        <authorList>
            <person name="Roberts W.R."/>
            <person name="Downey K.M."/>
            <person name="Ruck E.C."/>
            <person name="Traller J.C."/>
            <person name="Alverson A.J."/>
        </authorList>
    </citation>
    <scope>NUCLEOTIDE SEQUENCE [LARGE SCALE GENOMIC DNA]</scope>
    <source>
        <strain evidence="2 3">CCMP332</strain>
    </source>
</reference>
<feature type="compositionally biased region" description="Basic and acidic residues" evidence="1">
    <location>
        <begin position="536"/>
        <end position="548"/>
    </location>
</feature>
<feature type="compositionally biased region" description="Polar residues" evidence="1">
    <location>
        <begin position="162"/>
        <end position="172"/>
    </location>
</feature>
<protein>
    <submittedName>
        <fullName evidence="2">Uncharacterized protein</fullName>
    </submittedName>
</protein>
<organism evidence="2 3">
    <name type="scientific">Cyclotella cryptica</name>
    <dbReference type="NCBI Taxonomy" id="29204"/>
    <lineage>
        <taxon>Eukaryota</taxon>
        <taxon>Sar</taxon>
        <taxon>Stramenopiles</taxon>
        <taxon>Ochrophyta</taxon>
        <taxon>Bacillariophyta</taxon>
        <taxon>Coscinodiscophyceae</taxon>
        <taxon>Thalassiosirophycidae</taxon>
        <taxon>Stephanodiscales</taxon>
        <taxon>Stephanodiscaceae</taxon>
        <taxon>Cyclotella</taxon>
    </lineage>
</organism>
<feature type="compositionally biased region" description="Polar residues" evidence="1">
    <location>
        <begin position="414"/>
        <end position="441"/>
    </location>
</feature>
<feature type="region of interest" description="Disordered" evidence="1">
    <location>
        <begin position="202"/>
        <end position="275"/>
    </location>
</feature>
<feature type="compositionally biased region" description="Acidic residues" evidence="1">
    <location>
        <begin position="890"/>
        <end position="908"/>
    </location>
</feature>
<feature type="region of interest" description="Disordered" evidence="1">
    <location>
        <begin position="939"/>
        <end position="976"/>
    </location>
</feature>
<feature type="compositionally biased region" description="Acidic residues" evidence="1">
    <location>
        <begin position="916"/>
        <end position="926"/>
    </location>
</feature>
<feature type="compositionally biased region" description="Low complexity" evidence="1">
    <location>
        <begin position="626"/>
        <end position="635"/>
    </location>
</feature>
<feature type="region of interest" description="Disordered" evidence="1">
    <location>
        <begin position="1"/>
        <end position="77"/>
    </location>
</feature>